<organism evidence="8 9">
    <name type="scientific">Thalassomonas actiniarum</name>
    <dbReference type="NCBI Taxonomy" id="485447"/>
    <lineage>
        <taxon>Bacteria</taxon>
        <taxon>Pseudomonadati</taxon>
        <taxon>Pseudomonadota</taxon>
        <taxon>Gammaproteobacteria</taxon>
        <taxon>Alteromonadales</taxon>
        <taxon>Colwelliaceae</taxon>
        <taxon>Thalassomonas</taxon>
    </lineage>
</organism>
<feature type="site" description="Positions MEP for the nucleophilic attack" evidence="7">
    <location>
        <position position="218"/>
    </location>
</feature>
<dbReference type="EMBL" id="CP059735">
    <property type="protein sequence ID" value="WDE00051.1"/>
    <property type="molecule type" value="Genomic_DNA"/>
</dbReference>
<dbReference type="HAMAP" id="MF_00108">
    <property type="entry name" value="IspD"/>
    <property type="match status" value="1"/>
</dbReference>
<keyword evidence="9" id="KW-1185">Reference proteome</keyword>
<dbReference type="GO" id="GO:0019288">
    <property type="term" value="P:isopentenyl diphosphate biosynthetic process, methylerythritol 4-phosphate pathway"/>
    <property type="evidence" value="ECO:0007669"/>
    <property type="project" value="UniProtKB-UniRule"/>
</dbReference>
<dbReference type="Pfam" id="PF01128">
    <property type="entry name" value="IspD"/>
    <property type="match status" value="1"/>
</dbReference>
<evidence type="ECO:0000256" key="1">
    <source>
        <dbReference type="ARBA" id="ARBA00001282"/>
    </source>
</evidence>
<dbReference type="PANTHER" id="PTHR32125:SF4">
    <property type="entry name" value="2-C-METHYL-D-ERYTHRITOL 4-PHOSPHATE CYTIDYLYLTRANSFERASE, CHLOROPLASTIC"/>
    <property type="match status" value="1"/>
</dbReference>
<sequence>MTLNTAATDKALVAIVPAAGVGKRMLSACPKQYLQLDGLTILEHTVNRLLSVADIQHVVIAISPQDGYFNDTGLAGHPDVTTVFGGKERVDSVLAGLKAIDSSRYPWVLVHDAARPCVPGQDINALINRCRESGDGGLLAYPVRDTMKRGDASDQVLETVEREALWHALTPQMYPAAELKAAIEKALEDNIQITDESSAMEYVNRTSILVAGSSENLKITRPDDLAMAEFILLRQQANG</sequence>
<reference evidence="8 9" key="1">
    <citation type="journal article" date="2015" name="Genome Announc.">
        <title>Draft Genome Sequences of Marine Isolates of Thalassomonas viridans and Thalassomonas actiniarum.</title>
        <authorList>
            <person name="Olonade I."/>
            <person name="van Zyl L.J."/>
            <person name="Trindade M."/>
        </authorList>
    </citation>
    <scope>NUCLEOTIDE SEQUENCE [LARGE SCALE GENOMIC DNA]</scope>
    <source>
        <strain evidence="8 9">A5K-106</strain>
    </source>
</reference>
<dbReference type="Proteomes" id="UP000032568">
    <property type="component" value="Chromosome"/>
</dbReference>
<evidence type="ECO:0000256" key="4">
    <source>
        <dbReference type="ARBA" id="ARBA00022679"/>
    </source>
</evidence>
<dbReference type="InterPro" id="IPR029044">
    <property type="entry name" value="Nucleotide-diphossugar_trans"/>
</dbReference>
<gene>
    <name evidence="7 8" type="primary">ispD</name>
    <name evidence="8" type="ORF">SG35_005160</name>
</gene>
<keyword evidence="6 7" id="KW-0414">Isoprene biosynthesis</keyword>
<dbReference type="Gene3D" id="3.90.550.10">
    <property type="entry name" value="Spore Coat Polysaccharide Biosynthesis Protein SpsA, Chain A"/>
    <property type="match status" value="1"/>
</dbReference>
<evidence type="ECO:0000256" key="3">
    <source>
        <dbReference type="ARBA" id="ARBA00009789"/>
    </source>
</evidence>
<dbReference type="NCBIfam" id="TIGR00453">
    <property type="entry name" value="ispD"/>
    <property type="match status" value="1"/>
</dbReference>
<dbReference type="EC" id="2.7.7.60" evidence="7"/>
<keyword evidence="4 7" id="KW-0808">Transferase</keyword>
<dbReference type="GO" id="GO:0050518">
    <property type="term" value="F:2-C-methyl-D-erythritol 4-phosphate cytidylyltransferase activity"/>
    <property type="evidence" value="ECO:0007669"/>
    <property type="project" value="UniProtKB-UniRule"/>
</dbReference>
<feature type="site" description="Transition state stabilizer" evidence="7">
    <location>
        <position position="31"/>
    </location>
</feature>
<dbReference type="InterPro" id="IPR050088">
    <property type="entry name" value="IspD/TarI_cytidylyltransf_bact"/>
</dbReference>
<reference evidence="8 9" key="2">
    <citation type="journal article" date="2022" name="Mar. Drugs">
        <title>Bioassay-Guided Fractionation Leads to the Detection of Cholic Acid Generated by the Rare Thalassomonas sp.</title>
        <authorList>
            <person name="Pheiffer F."/>
            <person name="Schneider Y.K."/>
            <person name="Hansen E.H."/>
            <person name="Andersen J.H."/>
            <person name="Isaksson J."/>
            <person name="Busche T."/>
            <person name="R C."/>
            <person name="Kalinowski J."/>
            <person name="Zyl L.V."/>
            <person name="Trindade M."/>
        </authorList>
    </citation>
    <scope>NUCLEOTIDE SEQUENCE [LARGE SCALE GENOMIC DNA]</scope>
    <source>
        <strain evidence="8 9">A5K-106</strain>
    </source>
</reference>
<comment type="similarity">
    <text evidence="3 7">Belongs to the IspD/TarI cytidylyltransferase family. IspD subfamily.</text>
</comment>
<evidence type="ECO:0000313" key="8">
    <source>
        <dbReference type="EMBL" id="WDE00051.1"/>
    </source>
</evidence>
<proteinExistence type="inferred from homology"/>
<evidence type="ECO:0000256" key="7">
    <source>
        <dbReference type="HAMAP-Rule" id="MF_00108"/>
    </source>
</evidence>
<name>A0AAE9YS39_9GAMM</name>
<feature type="site" description="Transition state stabilizer" evidence="7">
    <location>
        <position position="24"/>
    </location>
</feature>
<dbReference type="AlphaFoldDB" id="A0AAE9YS39"/>
<evidence type="ECO:0000256" key="5">
    <source>
        <dbReference type="ARBA" id="ARBA00022695"/>
    </source>
</evidence>
<dbReference type="PANTHER" id="PTHR32125">
    <property type="entry name" value="2-C-METHYL-D-ERYTHRITOL 4-PHOSPHATE CYTIDYLYLTRANSFERASE, CHLOROPLASTIC"/>
    <property type="match status" value="1"/>
</dbReference>
<evidence type="ECO:0000256" key="2">
    <source>
        <dbReference type="ARBA" id="ARBA00004787"/>
    </source>
</evidence>
<dbReference type="SUPFAM" id="SSF53448">
    <property type="entry name" value="Nucleotide-diphospho-sugar transferases"/>
    <property type="match status" value="1"/>
</dbReference>
<comment type="catalytic activity">
    <reaction evidence="1 7">
        <text>2-C-methyl-D-erythritol 4-phosphate + CTP + H(+) = 4-CDP-2-C-methyl-D-erythritol + diphosphate</text>
        <dbReference type="Rhea" id="RHEA:13429"/>
        <dbReference type="ChEBI" id="CHEBI:15378"/>
        <dbReference type="ChEBI" id="CHEBI:33019"/>
        <dbReference type="ChEBI" id="CHEBI:37563"/>
        <dbReference type="ChEBI" id="CHEBI:57823"/>
        <dbReference type="ChEBI" id="CHEBI:58262"/>
        <dbReference type="EC" id="2.7.7.60"/>
    </reaction>
</comment>
<comment type="pathway">
    <text evidence="2 7">Isoprenoid biosynthesis; isopentenyl diphosphate biosynthesis via DXP pathway; isopentenyl diphosphate from 1-deoxy-D-xylulose 5-phosphate: step 2/6.</text>
</comment>
<dbReference type="RefSeq" id="WP_044834735.1">
    <property type="nucleotide sequence ID" value="NZ_CP059735.1"/>
</dbReference>
<feature type="site" description="Positions MEP for the nucleophilic attack" evidence="7">
    <location>
        <position position="162"/>
    </location>
</feature>
<accession>A0AAE9YS39</accession>
<protein>
    <recommendedName>
        <fullName evidence="7">2-C-methyl-D-erythritol 4-phosphate cytidylyltransferase</fullName>
        <ecNumber evidence="7">2.7.7.60</ecNumber>
    </recommendedName>
    <alternativeName>
        <fullName evidence="7">4-diphosphocytidyl-2C-methyl-D-erythritol synthase</fullName>
    </alternativeName>
    <alternativeName>
        <fullName evidence="7">MEP cytidylyltransferase</fullName>
        <shortName evidence="7">MCT</shortName>
    </alternativeName>
</protein>
<dbReference type="CDD" id="cd02516">
    <property type="entry name" value="CDP-ME_synthetase"/>
    <property type="match status" value="1"/>
</dbReference>
<dbReference type="InterPro" id="IPR034683">
    <property type="entry name" value="IspD/TarI"/>
</dbReference>
<dbReference type="PROSITE" id="PS01295">
    <property type="entry name" value="ISPD"/>
    <property type="match status" value="1"/>
</dbReference>
<dbReference type="KEGG" id="tact:SG35_005160"/>
<keyword evidence="5 7" id="KW-0548">Nucleotidyltransferase</keyword>
<evidence type="ECO:0000256" key="6">
    <source>
        <dbReference type="ARBA" id="ARBA00023229"/>
    </source>
</evidence>
<dbReference type="InterPro" id="IPR001228">
    <property type="entry name" value="IspD"/>
</dbReference>
<evidence type="ECO:0000313" key="9">
    <source>
        <dbReference type="Proteomes" id="UP000032568"/>
    </source>
</evidence>
<dbReference type="InterPro" id="IPR018294">
    <property type="entry name" value="ISPD_synthase_CS"/>
</dbReference>
<dbReference type="FunFam" id="3.90.550.10:FF:000003">
    <property type="entry name" value="2-C-methyl-D-erythritol 4-phosphate cytidylyltransferase"/>
    <property type="match status" value="1"/>
</dbReference>
<comment type="function">
    <text evidence="7">Catalyzes the formation of 4-diphosphocytidyl-2-C-methyl-D-erythritol from CTP and 2-C-methyl-D-erythritol 4-phosphate (MEP).</text>
</comment>